<reference evidence="3" key="1">
    <citation type="submission" date="2020-01" db="EMBL/GenBank/DDBJ databases">
        <title>Genome sequence of Kobresia littledalei, the first chromosome-level genome in the family Cyperaceae.</title>
        <authorList>
            <person name="Qu G."/>
        </authorList>
    </citation>
    <scope>NUCLEOTIDE SEQUENCE</scope>
    <source>
        <strain evidence="3">C.B.Clarke</strain>
        <tissue evidence="3">Leaf</tissue>
    </source>
</reference>
<evidence type="ECO:0000259" key="2">
    <source>
        <dbReference type="PROSITE" id="PS50222"/>
    </source>
</evidence>
<feature type="domain" description="EF-hand" evidence="2">
    <location>
        <begin position="44"/>
        <end position="79"/>
    </location>
</feature>
<dbReference type="Gene3D" id="1.10.238.10">
    <property type="entry name" value="EF-hand"/>
    <property type="match status" value="1"/>
</dbReference>
<dbReference type="InterPro" id="IPR002048">
    <property type="entry name" value="EF_hand_dom"/>
</dbReference>
<dbReference type="OrthoDB" id="26525at2759"/>
<dbReference type="SUPFAM" id="SSF47473">
    <property type="entry name" value="EF-hand"/>
    <property type="match status" value="1"/>
</dbReference>
<gene>
    <name evidence="3" type="ORF">FCM35_KLT08233</name>
</gene>
<dbReference type="Proteomes" id="UP000623129">
    <property type="component" value="Unassembled WGS sequence"/>
</dbReference>
<proteinExistence type="predicted"/>
<evidence type="ECO:0000256" key="1">
    <source>
        <dbReference type="ARBA" id="ARBA00022837"/>
    </source>
</evidence>
<dbReference type="InterPro" id="IPR011992">
    <property type="entry name" value="EF-hand-dom_pair"/>
</dbReference>
<name>A0A833QX69_9POAL</name>
<dbReference type="EMBL" id="SWLB01000018">
    <property type="protein sequence ID" value="KAF3326603.1"/>
    <property type="molecule type" value="Genomic_DNA"/>
</dbReference>
<keyword evidence="4" id="KW-1185">Reference proteome</keyword>
<dbReference type="PROSITE" id="PS00018">
    <property type="entry name" value="EF_HAND_1"/>
    <property type="match status" value="1"/>
</dbReference>
<comment type="caution">
    <text evidence="3">The sequence shown here is derived from an EMBL/GenBank/DDBJ whole genome shotgun (WGS) entry which is preliminary data.</text>
</comment>
<evidence type="ECO:0000313" key="3">
    <source>
        <dbReference type="EMBL" id="KAF3326603.1"/>
    </source>
</evidence>
<dbReference type="AlphaFoldDB" id="A0A833QX69"/>
<dbReference type="InterPro" id="IPR018247">
    <property type="entry name" value="EF_Hand_1_Ca_BS"/>
</dbReference>
<organism evidence="3 4">
    <name type="scientific">Carex littledalei</name>
    <dbReference type="NCBI Taxonomy" id="544730"/>
    <lineage>
        <taxon>Eukaryota</taxon>
        <taxon>Viridiplantae</taxon>
        <taxon>Streptophyta</taxon>
        <taxon>Embryophyta</taxon>
        <taxon>Tracheophyta</taxon>
        <taxon>Spermatophyta</taxon>
        <taxon>Magnoliopsida</taxon>
        <taxon>Liliopsida</taxon>
        <taxon>Poales</taxon>
        <taxon>Cyperaceae</taxon>
        <taxon>Cyperoideae</taxon>
        <taxon>Cariceae</taxon>
        <taxon>Carex</taxon>
        <taxon>Carex subgen. Euthyceras</taxon>
    </lineage>
</organism>
<dbReference type="GO" id="GO:0005509">
    <property type="term" value="F:calcium ion binding"/>
    <property type="evidence" value="ECO:0007669"/>
    <property type="project" value="InterPro"/>
</dbReference>
<sequence length="106" mass="12116">MGYGEFSALFQKSEPSLDEVKEAFSVDAKDLQRVLVNLGFREGTNLEACMWMIRQHDRNADGNVDLIDFSRLLETNLLGNVLLERFYIDNIISSNNDNQFNLAVQI</sequence>
<keyword evidence="1" id="KW-0106">Calcium</keyword>
<evidence type="ECO:0000313" key="4">
    <source>
        <dbReference type="Proteomes" id="UP000623129"/>
    </source>
</evidence>
<protein>
    <submittedName>
        <fullName evidence="3">Putative calcium-binding protein CML45</fullName>
    </submittedName>
</protein>
<accession>A0A833QX69</accession>
<dbReference type="PROSITE" id="PS50222">
    <property type="entry name" value="EF_HAND_2"/>
    <property type="match status" value="1"/>
</dbReference>